<reference evidence="1 2" key="1">
    <citation type="submission" date="2018-07" db="EMBL/GenBank/DDBJ databases">
        <title>Freshwater and sediment microbial communities from various areas in North America, analyzing microbe dynamics in response to fracking.</title>
        <authorList>
            <person name="Lamendella R."/>
        </authorList>
    </citation>
    <scope>NUCLEOTIDE SEQUENCE [LARGE SCALE GENOMIC DNA]</scope>
    <source>
        <strain evidence="1 2">160A</strain>
    </source>
</reference>
<protein>
    <submittedName>
        <fullName evidence="1">Uncharacterized protein</fullName>
    </submittedName>
</protein>
<dbReference type="AlphaFoldDB" id="A0A2T0XEP2"/>
<gene>
    <name evidence="1" type="ORF">DFO77_110124</name>
</gene>
<accession>A0A2T0XEP2</accession>
<proteinExistence type="predicted"/>
<organism evidence="1 2">
    <name type="scientific">Marinilabilia salmonicolor</name>
    <dbReference type="NCBI Taxonomy" id="989"/>
    <lineage>
        <taxon>Bacteria</taxon>
        <taxon>Pseudomonadati</taxon>
        <taxon>Bacteroidota</taxon>
        <taxon>Bacteroidia</taxon>
        <taxon>Marinilabiliales</taxon>
        <taxon>Marinilabiliaceae</taxon>
        <taxon>Marinilabilia</taxon>
    </lineage>
</organism>
<comment type="caution">
    <text evidence="1">The sequence shown here is derived from an EMBL/GenBank/DDBJ whole genome shotgun (WGS) entry which is preliminary data.</text>
</comment>
<dbReference type="EMBL" id="QPIZ01000010">
    <property type="protein sequence ID" value="RCW35357.1"/>
    <property type="molecule type" value="Genomic_DNA"/>
</dbReference>
<evidence type="ECO:0000313" key="2">
    <source>
        <dbReference type="Proteomes" id="UP000252733"/>
    </source>
</evidence>
<sequence length="48" mass="5928">MVYLNMFFLYDFRLHDKIKQKPEMISPFLNRRTTVYKKEENTMAIGRI</sequence>
<keyword evidence="2" id="KW-1185">Reference proteome</keyword>
<name>A0A2T0XEP2_9BACT</name>
<dbReference type="Proteomes" id="UP000252733">
    <property type="component" value="Unassembled WGS sequence"/>
</dbReference>
<evidence type="ECO:0000313" key="1">
    <source>
        <dbReference type="EMBL" id="RCW35357.1"/>
    </source>
</evidence>